<feature type="non-terminal residue" evidence="1">
    <location>
        <position position="1"/>
    </location>
</feature>
<dbReference type="Proteomes" id="UP000574390">
    <property type="component" value="Unassembled WGS sequence"/>
</dbReference>
<gene>
    <name evidence="1" type="ORF">FOZ62_010557</name>
</gene>
<reference evidence="1 2" key="1">
    <citation type="submission" date="2020-04" db="EMBL/GenBank/DDBJ databases">
        <title>Perkinsus olseni comparative genomics.</title>
        <authorList>
            <person name="Bogema D.R."/>
        </authorList>
    </citation>
    <scope>NUCLEOTIDE SEQUENCE [LARGE SCALE GENOMIC DNA]</scope>
    <source>
        <strain evidence="1">ATCC PRA-205</strain>
    </source>
</reference>
<evidence type="ECO:0000313" key="1">
    <source>
        <dbReference type="EMBL" id="KAF4703724.1"/>
    </source>
</evidence>
<dbReference type="GO" id="GO:0001522">
    <property type="term" value="P:pseudouridine synthesis"/>
    <property type="evidence" value="ECO:0007669"/>
    <property type="project" value="InterPro"/>
</dbReference>
<accession>A0A7J6Q584</accession>
<dbReference type="Gene3D" id="3.30.2350.10">
    <property type="entry name" value="Pseudouridine synthase"/>
    <property type="match status" value="1"/>
</dbReference>
<organism evidence="1 2">
    <name type="scientific">Perkinsus olseni</name>
    <name type="common">Perkinsus atlanticus</name>
    <dbReference type="NCBI Taxonomy" id="32597"/>
    <lineage>
        <taxon>Eukaryota</taxon>
        <taxon>Sar</taxon>
        <taxon>Alveolata</taxon>
        <taxon>Perkinsozoa</taxon>
        <taxon>Perkinsea</taxon>
        <taxon>Perkinsida</taxon>
        <taxon>Perkinsidae</taxon>
        <taxon>Perkinsus</taxon>
    </lineage>
</organism>
<dbReference type="GO" id="GO:0009982">
    <property type="term" value="F:pseudouridine synthase activity"/>
    <property type="evidence" value="ECO:0007669"/>
    <property type="project" value="InterPro"/>
</dbReference>
<evidence type="ECO:0000313" key="2">
    <source>
        <dbReference type="Proteomes" id="UP000574390"/>
    </source>
</evidence>
<name>A0A7J6Q584_PEROL</name>
<sequence length="231" mass="25473">SMFFLPSGRLYATTAASAEFKSQLPRTAHTIYLALLSGHFGGTVSTMVCRSPICKPSQGDKGYRLGGGQPQGRTAITIIHPISEHHVTLHDTKYPVTFCEMRPITCIPDQLKLHPVAIGHPLFGDYYYTNDRVLDAHYKAGRLFTMPRGLKGPTIQPWLSSPGVWQEHHLRALFPQHTDDAGDSAQWIVRWPSRSTPALPDLQPPPESLEEVVMEDEVAVLGSGGPWTAVP</sequence>
<dbReference type="EMBL" id="JABANM010031952">
    <property type="protein sequence ID" value="KAF4703724.1"/>
    <property type="molecule type" value="Genomic_DNA"/>
</dbReference>
<dbReference type="InterPro" id="IPR020103">
    <property type="entry name" value="PsdUridine_synth_cat_dom_sf"/>
</dbReference>
<proteinExistence type="predicted"/>
<protein>
    <submittedName>
        <fullName evidence="1">Uncharacterized protein</fullName>
    </submittedName>
</protein>
<dbReference type="GO" id="GO:0003723">
    <property type="term" value="F:RNA binding"/>
    <property type="evidence" value="ECO:0007669"/>
    <property type="project" value="InterPro"/>
</dbReference>
<dbReference type="AlphaFoldDB" id="A0A7J6Q584"/>
<comment type="caution">
    <text evidence="1">The sequence shown here is derived from an EMBL/GenBank/DDBJ whole genome shotgun (WGS) entry which is preliminary data.</text>
</comment>
<dbReference type="SUPFAM" id="SSF55120">
    <property type="entry name" value="Pseudouridine synthase"/>
    <property type="match status" value="1"/>
</dbReference>